<name>A0A8I0U8U6_MORMO</name>
<evidence type="ECO:0000256" key="1">
    <source>
        <dbReference type="SAM" id="Phobius"/>
    </source>
</evidence>
<feature type="transmembrane region" description="Helical" evidence="1">
    <location>
        <begin position="221"/>
        <end position="242"/>
    </location>
</feature>
<keyword evidence="1" id="KW-0812">Transmembrane</keyword>
<evidence type="ECO:0000313" key="2">
    <source>
        <dbReference type="EMBL" id="MBE8614726.1"/>
    </source>
</evidence>
<feature type="transmembrane region" description="Helical" evidence="1">
    <location>
        <begin position="68"/>
        <end position="89"/>
    </location>
</feature>
<dbReference type="AlphaFoldDB" id="A0A8I0U8U6"/>
<feature type="transmembrane region" description="Helical" evidence="1">
    <location>
        <begin position="285"/>
        <end position="303"/>
    </location>
</feature>
<protein>
    <recommendedName>
        <fullName evidence="4">Multidrug resistance efflux transporter family protein</fullName>
    </recommendedName>
</protein>
<feature type="transmembrane region" description="Helical" evidence="1">
    <location>
        <begin position="34"/>
        <end position="56"/>
    </location>
</feature>
<dbReference type="EMBL" id="PKLF01000040">
    <property type="protein sequence ID" value="MBE8614726.1"/>
    <property type="molecule type" value="Genomic_DNA"/>
</dbReference>
<organism evidence="2 3">
    <name type="scientific">Morganella morganii</name>
    <name type="common">Proteus morganii</name>
    <dbReference type="NCBI Taxonomy" id="582"/>
    <lineage>
        <taxon>Bacteria</taxon>
        <taxon>Pseudomonadati</taxon>
        <taxon>Pseudomonadota</taxon>
        <taxon>Gammaproteobacteria</taxon>
        <taxon>Enterobacterales</taxon>
        <taxon>Morganellaceae</taxon>
        <taxon>Morganella</taxon>
    </lineage>
</organism>
<feature type="transmembrane region" description="Helical" evidence="1">
    <location>
        <begin position="95"/>
        <end position="118"/>
    </location>
</feature>
<feature type="transmembrane region" description="Helical" evidence="1">
    <location>
        <begin position="130"/>
        <end position="149"/>
    </location>
</feature>
<feature type="transmembrane region" description="Helical" evidence="1">
    <location>
        <begin position="193"/>
        <end position="215"/>
    </location>
</feature>
<dbReference type="InterPro" id="IPR032713">
    <property type="entry name" value="EmrE"/>
</dbReference>
<proteinExistence type="predicted"/>
<feature type="transmembrane region" description="Helical" evidence="1">
    <location>
        <begin position="155"/>
        <end position="172"/>
    </location>
</feature>
<reference evidence="2" key="1">
    <citation type="submission" date="2017-12" db="EMBL/GenBank/DDBJ databases">
        <title>Genome sequencing and analysis.</title>
        <authorList>
            <person name="Huang Y.-T."/>
        </authorList>
    </citation>
    <scope>NUCLEOTIDE SEQUENCE</scope>
    <source>
        <strain evidence="2">VGH116</strain>
    </source>
</reference>
<dbReference type="Proteomes" id="UP000650477">
    <property type="component" value="Unassembled WGS sequence"/>
</dbReference>
<dbReference type="Pfam" id="PF13536">
    <property type="entry name" value="EmrE"/>
    <property type="match status" value="1"/>
</dbReference>
<sequence length="320" mass="34984">MPIILGVIAALFFSTTFILNQLTAEGGGPWQYTSSLRYMVGCVILLGVMLCIKIPLKPIFQKIKQKPMAWFIWSNVCFVVFYASLSFAASFSPGWIVAGVWQLTIVTGSLLTLFIKDFQHDEHKLTARDFFWFSIILIGVILIEIPNASAVSTEVLLLGIVPIIIAAFAYPLGNRKILKINHEGNELTSVQRVFGMIICSLPVWLVIFGYAMAVYGPPSQAQVINSSMVAILSGVIGTLLLFKGTQMVHHYPKKIGAVEATQSLELVFSLILSLLFLGIELPDNISIAGVVLVCVGMIGKSILVDKKVNNIYSSVSGNEP</sequence>
<keyword evidence="1" id="KW-1133">Transmembrane helix</keyword>
<gene>
    <name evidence="2" type="ORF">CYG68_20525</name>
</gene>
<dbReference type="RefSeq" id="WP_193830461.1">
    <property type="nucleotide sequence ID" value="NZ_PKLF01000040.1"/>
</dbReference>
<feature type="transmembrane region" description="Helical" evidence="1">
    <location>
        <begin position="263"/>
        <end position="279"/>
    </location>
</feature>
<evidence type="ECO:0008006" key="4">
    <source>
        <dbReference type="Google" id="ProtNLM"/>
    </source>
</evidence>
<evidence type="ECO:0000313" key="3">
    <source>
        <dbReference type="Proteomes" id="UP000650477"/>
    </source>
</evidence>
<keyword evidence="1" id="KW-0472">Membrane</keyword>
<accession>A0A8I0U8U6</accession>
<comment type="caution">
    <text evidence="2">The sequence shown here is derived from an EMBL/GenBank/DDBJ whole genome shotgun (WGS) entry which is preliminary data.</text>
</comment>